<name>A0A919QX85_9ACTN</name>
<reference evidence="3" key="1">
    <citation type="submission" date="2021-01" db="EMBL/GenBank/DDBJ databases">
        <title>Whole genome shotgun sequence of Sphaerisporangium rufum NBRC 109079.</title>
        <authorList>
            <person name="Komaki H."/>
            <person name="Tamura T."/>
        </authorList>
    </citation>
    <scope>NUCLEOTIDE SEQUENCE</scope>
    <source>
        <strain evidence="3">NBRC 109079</strain>
    </source>
</reference>
<organism evidence="3 4">
    <name type="scientific">Sphaerisporangium rufum</name>
    <dbReference type="NCBI Taxonomy" id="1381558"/>
    <lineage>
        <taxon>Bacteria</taxon>
        <taxon>Bacillati</taxon>
        <taxon>Actinomycetota</taxon>
        <taxon>Actinomycetes</taxon>
        <taxon>Streptosporangiales</taxon>
        <taxon>Streptosporangiaceae</taxon>
        <taxon>Sphaerisporangium</taxon>
    </lineage>
</organism>
<dbReference type="AlphaFoldDB" id="A0A919QX85"/>
<accession>A0A919QX85</accession>
<evidence type="ECO:0000313" key="4">
    <source>
        <dbReference type="Proteomes" id="UP000655287"/>
    </source>
</evidence>
<feature type="signal peptide" evidence="1">
    <location>
        <begin position="1"/>
        <end position="38"/>
    </location>
</feature>
<feature type="domain" description="Bacterial Ig-like" evidence="2">
    <location>
        <begin position="63"/>
        <end position="153"/>
    </location>
</feature>
<dbReference type="InterPro" id="IPR013783">
    <property type="entry name" value="Ig-like_fold"/>
</dbReference>
<evidence type="ECO:0000259" key="2">
    <source>
        <dbReference type="Pfam" id="PF16640"/>
    </source>
</evidence>
<keyword evidence="1" id="KW-0732">Signal</keyword>
<gene>
    <name evidence="3" type="ORF">Sru01_07860</name>
</gene>
<feature type="chain" id="PRO_5037184925" description="Bacterial Ig-like domain-containing protein" evidence="1">
    <location>
        <begin position="39"/>
        <end position="156"/>
    </location>
</feature>
<sequence length="156" mass="15718">MLTDRFHAARRPARRHRLPAVLAAGVMIAIPAVPPAAAATAEPVPGVLDVSGVPLIPTVLTATAEPDPVPAGGPVTVQVRIAELRRPGVAARDAAGEVTFTEFGTLLGAAPVVHGNAAFMIGHPGLAVHHVRVAYGGDATHGGSAATVTFTVTAAR</sequence>
<keyword evidence="4" id="KW-1185">Reference proteome</keyword>
<dbReference type="Pfam" id="PF16640">
    <property type="entry name" value="Big_3_5"/>
    <property type="match status" value="1"/>
</dbReference>
<evidence type="ECO:0000256" key="1">
    <source>
        <dbReference type="SAM" id="SignalP"/>
    </source>
</evidence>
<dbReference type="EMBL" id="BOOU01000012">
    <property type="protein sequence ID" value="GII75804.1"/>
    <property type="molecule type" value="Genomic_DNA"/>
</dbReference>
<dbReference type="GO" id="GO:0005975">
    <property type="term" value="P:carbohydrate metabolic process"/>
    <property type="evidence" value="ECO:0007669"/>
    <property type="project" value="UniProtKB-ARBA"/>
</dbReference>
<evidence type="ECO:0000313" key="3">
    <source>
        <dbReference type="EMBL" id="GII75804.1"/>
    </source>
</evidence>
<dbReference type="Gene3D" id="2.60.40.10">
    <property type="entry name" value="Immunoglobulins"/>
    <property type="match status" value="1"/>
</dbReference>
<comment type="caution">
    <text evidence="3">The sequence shown here is derived from an EMBL/GenBank/DDBJ whole genome shotgun (WGS) entry which is preliminary data.</text>
</comment>
<dbReference type="InterPro" id="IPR032109">
    <property type="entry name" value="Big_3_5"/>
</dbReference>
<protein>
    <recommendedName>
        <fullName evidence="2">Bacterial Ig-like domain-containing protein</fullName>
    </recommendedName>
</protein>
<proteinExistence type="predicted"/>
<dbReference type="RefSeq" id="WP_203982451.1">
    <property type="nucleotide sequence ID" value="NZ_BOOU01000012.1"/>
</dbReference>
<dbReference type="Proteomes" id="UP000655287">
    <property type="component" value="Unassembled WGS sequence"/>
</dbReference>